<name>A0A9P5TRY2_GYMJU</name>
<organism evidence="1 2">
    <name type="scientific">Gymnopilus junonius</name>
    <name type="common">Spectacular rustgill mushroom</name>
    <name type="synonym">Gymnopilus spectabilis subsp. junonius</name>
    <dbReference type="NCBI Taxonomy" id="109634"/>
    <lineage>
        <taxon>Eukaryota</taxon>
        <taxon>Fungi</taxon>
        <taxon>Dikarya</taxon>
        <taxon>Basidiomycota</taxon>
        <taxon>Agaricomycotina</taxon>
        <taxon>Agaricomycetes</taxon>
        <taxon>Agaricomycetidae</taxon>
        <taxon>Agaricales</taxon>
        <taxon>Agaricineae</taxon>
        <taxon>Hymenogastraceae</taxon>
        <taxon>Gymnopilus</taxon>
    </lineage>
</organism>
<reference evidence="1" key="1">
    <citation type="submission" date="2020-11" db="EMBL/GenBank/DDBJ databases">
        <authorList>
            <consortium name="DOE Joint Genome Institute"/>
            <person name="Ahrendt S."/>
            <person name="Riley R."/>
            <person name="Andreopoulos W."/>
            <person name="LaButti K."/>
            <person name="Pangilinan J."/>
            <person name="Ruiz-duenas F.J."/>
            <person name="Barrasa J.M."/>
            <person name="Sanchez-Garcia M."/>
            <person name="Camarero S."/>
            <person name="Miyauchi S."/>
            <person name="Serrano A."/>
            <person name="Linde D."/>
            <person name="Babiker R."/>
            <person name="Drula E."/>
            <person name="Ayuso-Fernandez I."/>
            <person name="Pacheco R."/>
            <person name="Padilla G."/>
            <person name="Ferreira P."/>
            <person name="Barriuso J."/>
            <person name="Kellner H."/>
            <person name="Castanera R."/>
            <person name="Alfaro M."/>
            <person name="Ramirez L."/>
            <person name="Pisabarro A.G."/>
            <person name="Kuo A."/>
            <person name="Tritt A."/>
            <person name="Lipzen A."/>
            <person name="He G."/>
            <person name="Yan M."/>
            <person name="Ng V."/>
            <person name="Cullen D."/>
            <person name="Martin F."/>
            <person name="Rosso M.-N."/>
            <person name="Henrissat B."/>
            <person name="Hibbett D."/>
            <person name="Martinez A.T."/>
            <person name="Grigoriev I.V."/>
        </authorList>
    </citation>
    <scope>NUCLEOTIDE SEQUENCE</scope>
    <source>
        <strain evidence="1">AH 44721</strain>
    </source>
</reference>
<dbReference type="Proteomes" id="UP000724874">
    <property type="component" value="Unassembled WGS sequence"/>
</dbReference>
<dbReference type="EMBL" id="JADNYJ010000014">
    <property type="protein sequence ID" value="KAF8907691.1"/>
    <property type="molecule type" value="Genomic_DNA"/>
</dbReference>
<protein>
    <submittedName>
        <fullName evidence="1">Uncharacterized protein</fullName>
    </submittedName>
</protein>
<dbReference type="AlphaFoldDB" id="A0A9P5TRY2"/>
<evidence type="ECO:0000313" key="1">
    <source>
        <dbReference type="EMBL" id="KAF8907691.1"/>
    </source>
</evidence>
<keyword evidence="2" id="KW-1185">Reference proteome</keyword>
<evidence type="ECO:0000313" key="2">
    <source>
        <dbReference type="Proteomes" id="UP000724874"/>
    </source>
</evidence>
<comment type="caution">
    <text evidence="1">The sequence shown here is derived from an EMBL/GenBank/DDBJ whole genome shotgun (WGS) entry which is preliminary data.</text>
</comment>
<sequence length="70" mass="7876">MVLPILFSRLIIKGEKGSLQMIRKLMDEPELGLGVCELHIMSELNEDIQLDQNQFLDTITGLKSNTFTVG</sequence>
<dbReference type="OrthoDB" id="3059389at2759"/>
<proteinExistence type="predicted"/>
<gene>
    <name evidence="1" type="ORF">CPB84DRAFT_1768562</name>
</gene>
<accession>A0A9P5TRY2</accession>